<dbReference type="eggNOG" id="COG0625">
    <property type="taxonomic scope" value="Bacteria"/>
</dbReference>
<dbReference type="Gene3D" id="3.40.30.110">
    <property type="match status" value="2"/>
</dbReference>
<protein>
    <submittedName>
        <fullName evidence="3">Glutathione S-transferase</fullName>
    </submittedName>
</protein>
<dbReference type="PROSITE" id="PS50404">
    <property type="entry name" value="GST_NTER"/>
    <property type="match status" value="1"/>
</dbReference>
<proteinExistence type="predicted"/>
<dbReference type="InterPro" id="IPR036282">
    <property type="entry name" value="Glutathione-S-Trfase_C_sf"/>
</dbReference>
<dbReference type="Proteomes" id="UP000029444">
    <property type="component" value="Unassembled WGS sequence"/>
</dbReference>
<dbReference type="CDD" id="cd00570">
    <property type="entry name" value="GST_N_family"/>
    <property type="match status" value="1"/>
</dbReference>
<name>A0A095SF88_9GAMM</name>
<dbReference type="EMBL" id="ARXV01000019">
    <property type="protein sequence ID" value="KGD63291.1"/>
    <property type="molecule type" value="Genomic_DNA"/>
</dbReference>
<evidence type="ECO:0000313" key="3">
    <source>
        <dbReference type="EMBL" id="KGD63291.1"/>
    </source>
</evidence>
<accession>A0A095SF88</accession>
<dbReference type="Pfam" id="PF13417">
    <property type="entry name" value="GST_N_3"/>
    <property type="match status" value="1"/>
</dbReference>
<dbReference type="PROSITE" id="PS50405">
    <property type="entry name" value="GST_CTER"/>
    <property type="match status" value="1"/>
</dbReference>
<feature type="domain" description="GST N-terminal" evidence="1">
    <location>
        <begin position="2"/>
        <end position="81"/>
    </location>
</feature>
<sequence length="305" mass="34203">MSELTLHHYHFSPFSEKVRAMLGYAGLDWQSVEVKEMPPRPQLAPLAGGYRKIPVAQIGADVFCDTRTIAREIARLSNKPELAMENCPEEVQEFIREVDLDIFLACIISAGNLTLLRKVLKESSLSDLCKLLWDRVRMGSKAKVKAHGPGKMKRMVREHLDRLEAMLENQPFLFGDTPNAGDFSAYHSLWFQRDLAEQRVVTNYPKVNAWMDRLQGFGQGNPTTISADDALDIARSHWPRELPESDLDAELIGQPVTIAPSDYGREPVSGVLAASNRSGWIVVRQDPTVGEVANHFPRAGFHLSQ</sequence>
<reference evidence="3 4" key="1">
    <citation type="submission" date="2012-09" db="EMBL/GenBank/DDBJ databases">
        <title>Genome Sequence of alkane-degrading Bacterium Alcanivorax sp. 19-m-6.</title>
        <authorList>
            <person name="Lai Q."/>
            <person name="Shao Z."/>
        </authorList>
    </citation>
    <scope>NUCLEOTIDE SEQUENCE [LARGE SCALE GENOMIC DNA]</scope>
    <source>
        <strain evidence="3 4">19-m-6</strain>
    </source>
</reference>
<evidence type="ECO:0000313" key="4">
    <source>
        <dbReference type="Proteomes" id="UP000029444"/>
    </source>
</evidence>
<dbReference type="SUPFAM" id="SSF52833">
    <property type="entry name" value="Thioredoxin-like"/>
    <property type="match status" value="1"/>
</dbReference>
<feature type="domain" description="GST C-terminal" evidence="2">
    <location>
        <begin position="114"/>
        <end position="247"/>
    </location>
</feature>
<dbReference type="InterPro" id="IPR004045">
    <property type="entry name" value="Glutathione_S-Trfase_N"/>
</dbReference>
<dbReference type="RefSeq" id="WP_035234875.1">
    <property type="nucleotide sequence ID" value="NZ_ARXV01000019.1"/>
</dbReference>
<dbReference type="STRING" id="1177154.Y5S_03446"/>
<gene>
    <name evidence="3" type="ORF">Y5S_03446</name>
</gene>
<dbReference type="PATRIC" id="fig|1177154.3.peg.3455"/>
<keyword evidence="3" id="KW-0808">Transferase</keyword>
<dbReference type="GO" id="GO:0016740">
    <property type="term" value="F:transferase activity"/>
    <property type="evidence" value="ECO:0007669"/>
    <property type="project" value="UniProtKB-KW"/>
</dbReference>
<dbReference type="InterPro" id="IPR036249">
    <property type="entry name" value="Thioredoxin-like_sf"/>
</dbReference>
<dbReference type="Pfam" id="PF13410">
    <property type="entry name" value="GST_C_2"/>
    <property type="match status" value="1"/>
</dbReference>
<dbReference type="OrthoDB" id="5791869at2"/>
<dbReference type="SUPFAM" id="SSF47616">
    <property type="entry name" value="GST C-terminal domain-like"/>
    <property type="match status" value="1"/>
</dbReference>
<keyword evidence="4" id="KW-1185">Reference proteome</keyword>
<evidence type="ECO:0000259" key="2">
    <source>
        <dbReference type="PROSITE" id="PS50405"/>
    </source>
</evidence>
<comment type="caution">
    <text evidence="3">The sequence shown here is derived from an EMBL/GenBank/DDBJ whole genome shotgun (WGS) entry which is preliminary data.</text>
</comment>
<dbReference type="AlphaFoldDB" id="A0A095SF88"/>
<organism evidence="3 4">
    <name type="scientific">Alcanivorax nanhaiticus</name>
    <dbReference type="NCBI Taxonomy" id="1177154"/>
    <lineage>
        <taxon>Bacteria</taxon>
        <taxon>Pseudomonadati</taxon>
        <taxon>Pseudomonadota</taxon>
        <taxon>Gammaproteobacteria</taxon>
        <taxon>Oceanospirillales</taxon>
        <taxon>Alcanivoracaceae</taxon>
        <taxon>Alcanivorax</taxon>
    </lineage>
</organism>
<evidence type="ECO:0000259" key="1">
    <source>
        <dbReference type="PROSITE" id="PS50404"/>
    </source>
</evidence>
<dbReference type="InterPro" id="IPR010987">
    <property type="entry name" value="Glutathione-S-Trfase_C-like"/>
</dbReference>